<reference evidence="1" key="1">
    <citation type="journal article" date="2024" name="J. Gen. Virol.">
        <title>Novel phages of Pseudomonas syringae unveil numerous potential auxiliary metabolic genes.</title>
        <authorList>
            <person name="Feltin C."/>
            <person name="Garneau J.R."/>
            <person name="Morris C.E."/>
            <person name="Berard A."/>
            <person name="Torres-Barcelo C."/>
        </authorList>
    </citation>
    <scope>NUCLEOTIDE SEQUENCE</scope>
</reference>
<name>A0AAU6W1F7_9CAUD</name>
<gene>
    <name evidence="1" type="ORF">Nican01_00079</name>
</gene>
<accession>A0AAU6W1F7</accession>
<organism evidence="1">
    <name type="scientific">Pseudomonas phage Nican01</name>
    <dbReference type="NCBI Taxonomy" id="3138540"/>
    <lineage>
        <taxon>Viruses</taxon>
        <taxon>Duplodnaviria</taxon>
        <taxon>Heunggongvirae</taxon>
        <taxon>Uroviricota</taxon>
        <taxon>Caudoviricetes</taxon>
        <taxon>Nickievirus</taxon>
    </lineage>
</organism>
<dbReference type="EMBL" id="PP179318">
    <property type="protein sequence ID" value="XAI70092.1"/>
    <property type="molecule type" value="Genomic_DNA"/>
</dbReference>
<sequence>MAKKNPGYLKKGTLLCPNDKEPLHWEQMGGMRIIKVQDGVKLLQAKCVKCGWYFGVHAE</sequence>
<protein>
    <submittedName>
        <fullName evidence="1">Uncharacterized protein</fullName>
    </submittedName>
</protein>
<proteinExistence type="predicted"/>
<evidence type="ECO:0000313" key="1">
    <source>
        <dbReference type="EMBL" id="XAI70092.1"/>
    </source>
</evidence>